<reference evidence="2" key="1">
    <citation type="submission" date="2018-06" db="EMBL/GenBank/DDBJ databases">
        <authorList>
            <person name="Zhirakovskaya E."/>
        </authorList>
    </citation>
    <scope>NUCLEOTIDE SEQUENCE</scope>
</reference>
<keyword evidence="1" id="KW-0472">Membrane</keyword>
<dbReference type="EMBL" id="UOFF01000178">
    <property type="protein sequence ID" value="VAW56092.1"/>
    <property type="molecule type" value="Genomic_DNA"/>
</dbReference>
<name>A0A3B0WXX1_9ZZZZ</name>
<proteinExistence type="predicted"/>
<sequence>MIKHNIQTLNRVKNHSGFTLIEILIALLLGIGILVAALTMQIQHRKGFQLSSSQLQMQTNAKFAFEFISKSLRSAGSLGCKTGLELRGELNTGASRVTADATFYGKAAIAFNNPNVAYANFKPGFEVLGYEYAGGLIPIPPLDFKFVSLAQYNANSDVLTVAGGYGEVYPVFDAILPIDSSFQLRMTGLSQVRVAQSQYGLLSGCSGAKIFKITSSNASIELGQIGWAGGGGDDDNKTGQGNALGLLESGGAREFRRAAVVTYFVGMSPLNATNGVPTLYMDVDGVSNALIEGVEEIQIQYGLSESPTRRNIADRYLTADVIDGLTNVGNNEWEKVVSVRVGIIMRSSQQVFQKPPNPVPSVSLACVGYTQTPARSDNFSRTTYCAEISLRNRLVGTRVGSKI</sequence>
<dbReference type="AlphaFoldDB" id="A0A3B0WXX1"/>
<dbReference type="GO" id="GO:0043683">
    <property type="term" value="P:type IV pilus assembly"/>
    <property type="evidence" value="ECO:0007669"/>
    <property type="project" value="InterPro"/>
</dbReference>
<accession>A0A3B0WXX1</accession>
<dbReference type="PROSITE" id="PS00409">
    <property type="entry name" value="PROKAR_NTER_METHYL"/>
    <property type="match status" value="1"/>
</dbReference>
<keyword evidence="1" id="KW-0812">Transmembrane</keyword>
<evidence type="ECO:0000256" key="1">
    <source>
        <dbReference type="SAM" id="Phobius"/>
    </source>
</evidence>
<gene>
    <name evidence="2" type="ORF">MNBD_GAMMA07-1706</name>
</gene>
<dbReference type="InterPro" id="IPR032092">
    <property type="entry name" value="PilW"/>
</dbReference>
<evidence type="ECO:0008006" key="3">
    <source>
        <dbReference type="Google" id="ProtNLM"/>
    </source>
</evidence>
<dbReference type="Pfam" id="PF16074">
    <property type="entry name" value="PilW"/>
    <property type="match status" value="1"/>
</dbReference>
<evidence type="ECO:0000313" key="2">
    <source>
        <dbReference type="EMBL" id="VAW56092.1"/>
    </source>
</evidence>
<organism evidence="2">
    <name type="scientific">hydrothermal vent metagenome</name>
    <dbReference type="NCBI Taxonomy" id="652676"/>
    <lineage>
        <taxon>unclassified sequences</taxon>
        <taxon>metagenomes</taxon>
        <taxon>ecological metagenomes</taxon>
    </lineage>
</organism>
<dbReference type="InterPro" id="IPR012902">
    <property type="entry name" value="N_methyl_site"/>
</dbReference>
<dbReference type="Pfam" id="PF07963">
    <property type="entry name" value="N_methyl"/>
    <property type="match status" value="1"/>
</dbReference>
<feature type="transmembrane region" description="Helical" evidence="1">
    <location>
        <begin position="20"/>
        <end position="42"/>
    </location>
</feature>
<keyword evidence="1" id="KW-1133">Transmembrane helix</keyword>
<protein>
    <recommendedName>
        <fullName evidence="3">Type IV fimbrial biogenesis protein PilW</fullName>
    </recommendedName>
</protein>